<protein>
    <submittedName>
        <fullName evidence="2">Uncharacterized protein</fullName>
    </submittedName>
</protein>
<comment type="caution">
    <text evidence="2">The sequence shown here is derived from an EMBL/GenBank/DDBJ whole genome shotgun (WGS) entry which is preliminary data.</text>
</comment>
<proteinExistence type="predicted"/>
<gene>
    <name evidence="2" type="ORF">E2C01_060545</name>
</gene>
<accession>A0A5B7HBQ6</accession>
<organism evidence="2 3">
    <name type="scientific">Portunus trituberculatus</name>
    <name type="common">Swimming crab</name>
    <name type="synonym">Neptunus trituberculatus</name>
    <dbReference type="NCBI Taxonomy" id="210409"/>
    <lineage>
        <taxon>Eukaryota</taxon>
        <taxon>Metazoa</taxon>
        <taxon>Ecdysozoa</taxon>
        <taxon>Arthropoda</taxon>
        <taxon>Crustacea</taxon>
        <taxon>Multicrustacea</taxon>
        <taxon>Malacostraca</taxon>
        <taxon>Eumalacostraca</taxon>
        <taxon>Eucarida</taxon>
        <taxon>Decapoda</taxon>
        <taxon>Pleocyemata</taxon>
        <taxon>Brachyura</taxon>
        <taxon>Eubrachyura</taxon>
        <taxon>Portunoidea</taxon>
        <taxon>Portunidae</taxon>
        <taxon>Portuninae</taxon>
        <taxon>Portunus</taxon>
    </lineage>
</organism>
<name>A0A5B7HBQ6_PORTR</name>
<keyword evidence="3" id="KW-1185">Reference proteome</keyword>
<sequence>MRWISVNSTLFRNVRVKLPTPYPQTRGAHSIHGQTRPLYSTRISEKNRREFRMCNLMKELGHGMGSQGLEGKGSTGTFTIEVMK</sequence>
<evidence type="ECO:0000313" key="3">
    <source>
        <dbReference type="Proteomes" id="UP000324222"/>
    </source>
</evidence>
<feature type="compositionally biased region" description="Gly residues" evidence="1">
    <location>
        <begin position="62"/>
        <end position="74"/>
    </location>
</feature>
<reference evidence="2 3" key="1">
    <citation type="submission" date="2019-05" db="EMBL/GenBank/DDBJ databases">
        <title>Another draft genome of Portunus trituberculatus and its Hox gene families provides insights of decapod evolution.</title>
        <authorList>
            <person name="Jeong J.-H."/>
            <person name="Song I."/>
            <person name="Kim S."/>
            <person name="Choi T."/>
            <person name="Kim D."/>
            <person name="Ryu S."/>
            <person name="Kim W."/>
        </authorList>
    </citation>
    <scope>NUCLEOTIDE SEQUENCE [LARGE SCALE GENOMIC DNA]</scope>
    <source>
        <tissue evidence="2">Muscle</tissue>
    </source>
</reference>
<dbReference type="Proteomes" id="UP000324222">
    <property type="component" value="Unassembled WGS sequence"/>
</dbReference>
<feature type="region of interest" description="Disordered" evidence="1">
    <location>
        <begin position="62"/>
        <end position="84"/>
    </location>
</feature>
<evidence type="ECO:0000313" key="2">
    <source>
        <dbReference type="EMBL" id="MPC66398.1"/>
    </source>
</evidence>
<dbReference type="EMBL" id="VSRR010024700">
    <property type="protein sequence ID" value="MPC66398.1"/>
    <property type="molecule type" value="Genomic_DNA"/>
</dbReference>
<evidence type="ECO:0000256" key="1">
    <source>
        <dbReference type="SAM" id="MobiDB-lite"/>
    </source>
</evidence>
<dbReference type="AlphaFoldDB" id="A0A5B7HBQ6"/>